<protein>
    <submittedName>
        <fullName evidence="2">Uncharacterized protein</fullName>
    </submittedName>
</protein>
<keyword evidence="3" id="KW-1185">Reference proteome</keyword>
<dbReference type="Proteomes" id="UP000611554">
    <property type="component" value="Unassembled WGS sequence"/>
</dbReference>
<comment type="caution">
    <text evidence="2">The sequence shown here is derived from an EMBL/GenBank/DDBJ whole genome shotgun (WGS) entry which is preliminary data.</text>
</comment>
<sequence>MRRGGVGDGPEAGYGAHPDSTARDTTERSPGGESGIPAAGYGRVRVVQVLICKPHIDT</sequence>
<name>A0ABQ2R1V2_9ACTN</name>
<feature type="compositionally biased region" description="Gly residues" evidence="1">
    <location>
        <begin position="1"/>
        <end position="12"/>
    </location>
</feature>
<feature type="region of interest" description="Disordered" evidence="1">
    <location>
        <begin position="1"/>
        <end position="40"/>
    </location>
</feature>
<organism evidence="2 3">
    <name type="scientific">Streptosporangium pseudovulgare</name>
    <dbReference type="NCBI Taxonomy" id="35765"/>
    <lineage>
        <taxon>Bacteria</taxon>
        <taxon>Bacillati</taxon>
        <taxon>Actinomycetota</taxon>
        <taxon>Actinomycetes</taxon>
        <taxon>Streptosporangiales</taxon>
        <taxon>Streptosporangiaceae</taxon>
        <taxon>Streptosporangium</taxon>
    </lineage>
</organism>
<accession>A0ABQ2R1V2</accession>
<gene>
    <name evidence="2" type="ORF">GCM10010140_44050</name>
</gene>
<evidence type="ECO:0000313" key="3">
    <source>
        <dbReference type="Proteomes" id="UP000611554"/>
    </source>
</evidence>
<evidence type="ECO:0000313" key="2">
    <source>
        <dbReference type="EMBL" id="GGQ09083.1"/>
    </source>
</evidence>
<reference evidence="3" key="1">
    <citation type="journal article" date="2019" name="Int. J. Syst. Evol. Microbiol.">
        <title>The Global Catalogue of Microorganisms (GCM) 10K type strain sequencing project: providing services to taxonomists for standard genome sequencing and annotation.</title>
        <authorList>
            <consortium name="The Broad Institute Genomics Platform"/>
            <consortium name="The Broad Institute Genome Sequencing Center for Infectious Disease"/>
            <person name="Wu L."/>
            <person name="Ma J."/>
        </authorList>
    </citation>
    <scope>NUCLEOTIDE SEQUENCE [LARGE SCALE GENOMIC DNA]</scope>
    <source>
        <strain evidence="3">JCM 3115</strain>
    </source>
</reference>
<dbReference type="EMBL" id="BMQJ01000011">
    <property type="protein sequence ID" value="GGQ09083.1"/>
    <property type="molecule type" value="Genomic_DNA"/>
</dbReference>
<evidence type="ECO:0000256" key="1">
    <source>
        <dbReference type="SAM" id="MobiDB-lite"/>
    </source>
</evidence>
<proteinExistence type="predicted"/>